<evidence type="ECO:0000256" key="1">
    <source>
        <dbReference type="ARBA" id="ARBA00009865"/>
    </source>
</evidence>
<dbReference type="InterPro" id="IPR023296">
    <property type="entry name" value="Glyco_hydro_beta-prop_sf"/>
</dbReference>
<dbReference type="EMBL" id="JACIEP010000007">
    <property type="protein sequence ID" value="MBB4036291.1"/>
    <property type="molecule type" value="Genomic_DNA"/>
</dbReference>
<sequence>MTKRILLFGLILATLISCKNQEKTQSFKPGELWTDNNGVHINAHGGGILYDNGVYYWYGEHKTEGKNGNYANVGVHCYSSSDLYNWKDEGIALGVDSINSGSDIEKGCILERPKVIKNEKTGKYIMWFHLEPKGKGYFGALSGIAISDNATGPYKYIKAVRPNAGHWPVNVLDIHKGEIRSEGLEFSGGSLPGDVDSLNILGRDMQGGQMARDMTLFVDDDGKGYHIYSSEENSTLHIAELSDDYLSHSGKYGRFFPGRFMEAPAMFKKDNKYYLMMSGCTGWSPNEARSAVAESIWGPWTELGDPCIDHIDKKTFFSQSTYILPVQGKDNQFIYMGDRWTPKNAIDGRYVWLPIEFEGDRFIIRWHDEWSLNK</sequence>
<protein>
    <submittedName>
        <fullName evidence="5">Beta-xylosidase</fullName>
    </submittedName>
</protein>
<evidence type="ECO:0000313" key="5">
    <source>
        <dbReference type="EMBL" id="MBB4036291.1"/>
    </source>
</evidence>
<dbReference type="GO" id="GO:0005975">
    <property type="term" value="P:carbohydrate metabolic process"/>
    <property type="evidence" value="ECO:0007669"/>
    <property type="project" value="InterPro"/>
</dbReference>
<dbReference type="PANTHER" id="PTHR22925:SF3">
    <property type="entry name" value="GLYCOSYL HYDROLASE FAMILY PROTEIN 43"/>
    <property type="match status" value="1"/>
</dbReference>
<reference evidence="5 6" key="1">
    <citation type="submission" date="2020-08" db="EMBL/GenBank/DDBJ databases">
        <title>Genomic Encyclopedia of Type Strains, Phase IV (KMG-IV): sequencing the most valuable type-strain genomes for metagenomic binning, comparative biology and taxonomic classification.</title>
        <authorList>
            <person name="Goeker M."/>
        </authorList>
    </citation>
    <scope>NUCLEOTIDE SEQUENCE [LARGE SCALE GENOMIC DNA]</scope>
    <source>
        <strain evidence="5 6">DSM 104969</strain>
    </source>
</reference>
<evidence type="ECO:0000256" key="3">
    <source>
        <dbReference type="ARBA" id="ARBA00023295"/>
    </source>
</evidence>
<evidence type="ECO:0000313" key="6">
    <source>
        <dbReference type="Proteomes" id="UP000555103"/>
    </source>
</evidence>
<gene>
    <name evidence="5" type="ORF">GGR21_002193</name>
</gene>
<comment type="caution">
    <text evidence="5">The sequence shown here is derived from an EMBL/GenBank/DDBJ whole genome shotgun (WGS) entry which is preliminary data.</text>
</comment>
<keyword evidence="6" id="KW-1185">Reference proteome</keyword>
<name>A0A840CMF2_9BACT</name>
<dbReference type="CDD" id="cd18825">
    <property type="entry name" value="GH43_CtGH43-like"/>
    <property type="match status" value="1"/>
</dbReference>
<organism evidence="5 6">
    <name type="scientific">Dysgonomonas hofstadii</name>
    <dbReference type="NCBI Taxonomy" id="637886"/>
    <lineage>
        <taxon>Bacteria</taxon>
        <taxon>Pseudomonadati</taxon>
        <taxon>Bacteroidota</taxon>
        <taxon>Bacteroidia</taxon>
        <taxon>Bacteroidales</taxon>
        <taxon>Dysgonomonadaceae</taxon>
        <taxon>Dysgonomonas</taxon>
    </lineage>
</organism>
<dbReference type="GO" id="GO:0004553">
    <property type="term" value="F:hydrolase activity, hydrolyzing O-glycosyl compounds"/>
    <property type="evidence" value="ECO:0007669"/>
    <property type="project" value="InterPro"/>
</dbReference>
<accession>A0A840CMF2</accession>
<dbReference type="Proteomes" id="UP000555103">
    <property type="component" value="Unassembled WGS sequence"/>
</dbReference>
<dbReference type="SUPFAM" id="SSF75005">
    <property type="entry name" value="Arabinanase/levansucrase/invertase"/>
    <property type="match status" value="1"/>
</dbReference>
<dbReference type="InterPro" id="IPR006710">
    <property type="entry name" value="Glyco_hydro_43"/>
</dbReference>
<evidence type="ECO:0000256" key="4">
    <source>
        <dbReference type="RuleBase" id="RU361187"/>
    </source>
</evidence>
<dbReference type="AlphaFoldDB" id="A0A840CMF2"/>
<dbReference type="PROSITE" id="PS51257">
    <property type="entry name" value="PROKAR_LIPOPROTEIN"/>
    <property type="match status" value="1"/>
</dbReference>
<dbReference type="Gene3D" id="2.115.10.20">
    <property type="entry name" value="Glycosyl hydrolase domain, family 43"/>
    <property type="match status" value="1"/>
</dbReference>
<keyword evidence="3 4" id="KW-0326">Glycosidase</keyword>
<evidence type="ECO:0000256" key="2">
    <source>
        <dbReference type="ARBA" id="ARBA00022801"/>
    </source>
</evidence>
<dbReference type="RefSeq" id="WP_183307197.1">
    <property type="nucleotide sequence ID" value="NZ_JACIEP010000007.1"/>
</dbReference>
<comment type="similarity">
    <text evidence="1 4">Belongs to the glycosyl hydrolase 43 family.</text>
</comment>
<keyword evidence="2 4" id="KW-0378">Hydrolase</keyword>
<proteinExistence type="inferred from homology"/>
<dbReference type="PANTHER" id="PTHR22925">
    <property type="entry name" value="GLYCOSYL HYDROLASE 43 FAMILY MEMBER"/>
    <property type="match status" value="1"/>
</dbReference>
<dbReference type="Pfam" id="PF04616">
    <property type="entry name" value="Glyco_hydro_43"/>
    <property type="match status" value="1"/>
</dbReference>